<dbReference type="Proteomes" id="UP000600865">
    <property type="component" value="Unassembled WGS sequence"/>
</dbReference>
<sequence length="257" mass="28723">MSGFLKSLLGVDDNMPARPSKADFPLRDGGDPRVLYVHSDRARRISLKVKAGSREVHVVVPGTSAFAKARQFAQQQRDWIDVQLEALPSPQPFVPGGEILFQGQPFRLVNPTGRGRAKIDRIGQKIIVPSPDAESFPGRVRRFLIREARAELEAASHHYAEKLDKRVGKVSIRDTESRWGSCITRQGEGHISYSWRLICAPPHVLEYVCAHECAHMIEANHSAAFWAVCDRIFDDVKSAKRWLSKNGPVLHAVGAEF</sequence>
<evidence type="ECO:0000313" key="3">
    <source>
        <dbReference type="Proteomes" id="UP000600865"/>
    </source>
</evidence>
<dbReference type="InterPro" id="IPR053136">
    <property type="entry name" value="UTP_pyrophosphatase-like"/>
</dbReference>
<dbReference type="InterPro" id="IPR002725">
    <property type="entry name" value="YgjP-like_metallopeptidase"/>
</dbReference>
<evidence type="ECO:0000259" key="1">
    <source>
        <dbReference type="Pfam" id="PF01863"/>
    </source>
</evidence>
<dbReference type="Pfam" id="PF01863">
    <property type="entry name" value="YgjP-like"/>
    <property type="match status" value="1"/>
</dbReference>
<keyword evidence="3" id="KW-1185">Reference proteome</keyword>
<accession>A0A918NHD0</accession>
<dbReference type="GO" id="GO:0016787">
    <property type="term" value="F:hydrolase activity"/>
    <property type="evidence" value="ECO:0007669"/>
    <property type="project" value="UniProtKB-KW"/>
</dbReference>
<name>A0A918NHD0_9PROT</name>
<dbReference type="CDD" id="cd07344">
    <property type="entry name" value="M48_yhfN_like"/>
    <property type="match status" value="1"/>
</dbReference>
<dbReference type="Gene3D" id="3.30.2010.10">
    <property type="entry name" value="Metalloproteases ('zincins'), catalytic domain"/>
    <property type="match status" value="1"/>
</dbReference>
<reference evidence="2 3" key="1">
    <citation type="journal article" date="2014" name="Int. J. Syst. Evol. Microbiol.">
        <title>Complete genome sequence of Corynebacterium casei LMG S-19264T (=DSM 44701T), isolated from a smear-ripened cheese.</title>
        <authorList>
            <consortium name="US DOE Joint Genome Institute (JGI-PGF)"/>
            <person name="Walter F."/>
            <person name="Albersmeier A."/>
            <person name="Kalinowski J."/>
            <person name="Ruckert C."/>
        </authorList>
    </citation>
    <scope>NUCLEOTIDE SEQUENCE [LARGE SCALE GENOMIC DNA]</scope>
    <source>
        <strain evidence="2 3">KCTC 23968</strain>
    </source>
</reference>
<organism evidence="2 3">
    <name type="scientific">Litorimonas cladophorae</name>
    <dbReference type="NCBI Taxonomy" id="1220491"/>
    <lineage>
        <taxon>Bacteria</taxon>
        <taxon>Pseudomonadati</taxon>
        <taxon>Pseudomonadota</taxon>
        <taxon>Alphaproteobacteria</taxon>
        <taxon>Maricaulales</taxon>
        <taxon>Robiginitomaculaceae</taxon>
    </lineage>
</organism>
<keyword evidence="2" id="KW-0378">Hydrolase</keyword>
<protein>
    <submittedName>
        <fullName evidence="2">Metal-dependent hydrolase</fullName>
    </submittedName>
</protein>
<gene>
    <name evidence="2" type="ORF">GCM10011309_24070</name>
</gene>
<dbReference type="EMBL" id="BMYV01000003">
    <property type="protein sequence ID" value="GGX73225.1"/>
    <property type="molecule type" value="Genomic_DNA"/>
</dbReference>
<dbReference type="PANTHER" id="PTHR30399">
    <property type="entry name" value="UNCHARACTERIZED PROTEIN YGJP"/>
    <property type="match status" value="1"/>
</dbReference>
<feature type="domain" description="YgjP-like metallopeptidase" evidence="1">
    <location>
        <begin position="43"/>
        <end position="245"/>
    </location>
</feature>
<dbReference type="AlphaFoldDB" id="A0A918NHD0"/>
<dbReference type="PANTHER" id="PTHR30399:SF1">
    <property type="entry name" value="UTP PYROPHOSPHATASE"/>
    <property type="match status" value="1"/>
</dbReference>
<comment type="caution">
    <text evidence="2">The sequence shown here is derived from an EMBL/GenBank/DDBJ whole genome shotgun (WGS) entry which is preliminary data.</text>
</comment>
<dbReference type="RefSeq" id="WP_189586451.1">
    <property type="nucleotide sequence ID" value="NZ_BMYV01000003.1"/>
</dbReference>
<evidence type="ECO:0000313" key="2">
    <source>
        <dbReference type="EMBL" id="GGX73225.1"/>
    </source>
</evidence>
<proteinExistence type="predicted"/>